<keyword evidence="1" id="KW-0285">Flavoprotein</keyword>
<dbReference type="EMBL" id="JRXF01000007">
    <property type="protein sequence ID" value="KOC94201.1"/>
    <property type="molecule type" value="Genomic_DNA"/>
</dbReference>
<dbReference type="NCBIfam" id="TIGR03571">
    <property type="entry name" value="lucif_BA3436"/>
    <property type="match status" value="1"/>
</dbReference>
<dbReference type="RefSeq" id="WP_052901466.1">
    <property type="nucleotide sequence ID" value="NZ_JRXE01000027.1"/>
</dbReference>
<dbReference type="InterPro" id="IPR051260">
    <property type="entry name" value="Diverse_substr_monoxygenases"/>
</dbReference>
<dbReference type="GO" id="GO:0016705">
    <property type="term" value="F:oxidoreductase activity, acting on paired donors, with incorporation or reduction of molecular oxygen"/>
    <property type="evidence" value="ECO:0007669"/>
    <property type="project" value="InterPro"/>
</dbReference>
<evidence type="ECO:0000256" key="4">
    <source>
        <dbReference type="ARBA" id="ARBA00023033"/>
    </source>
</evidence>
<evidence type="ECO:0000256" key="3">
    <source>
        <dbReference type="ARBA" id="ARBA00023002"/>
    </source>
</evidence>
<dbReference type="Proteomes" id="UP000036851">
    <property type="component" value="Unassembled WGS sequence"/>
</dbReference>
<keyword evidence="9" id="KW-1185">Reference proteome</keyword>
<keyword evidence="4" id="KW-0503">Monooxygenase</keyword>
<dbReference type="InterPro" id="IPR020020">
    <property type="entry name" value="Luciferase-type_oxidoreductase"/>
</dbReference>
<comment type="caution">
    <text evidence="7">The sequence shown here is derived from an EMBL/GenBank/DDBJ whole genome shotgun (WGS) entry which is preliminary data.</text>
</comment>
<gene>
    <name evidence="6" type="ORF">NG42_17465</name>
    <name evidence="7" type="ORF">NG43_05875</name>
</gene>
<dbReference type="Gene3D" id="3.20.20.30">
    <property type="entry name" value="Luciferase-like domain"/>
    <property type="match status" value="1"/>
</dbReference>
<dbReference type="PANTHER" id="PTHR30011:SF16">
    <property type="entry name" value="C2H2 FINGER DOMAIN TRANSCRIPTION FACTOR (EUROFUNG)-RELATED"/>
    <property type="match status" value="1"/>
</dbReference>
<proteinExistence type="predicted"/>
<feature type="domain" description="Luciferase-like" evidence="5">
    <location>
        <begin position="46"/>
        <end position="247"/>
    </location>
</feature>
<name>A0A0L7TG27_9GAMM</name>
<evidence type="ECO:0000313" key="7">
    <source>
        <dbReference type="EMBL" id="KOC94201.1"/>
    </source>
</evidence>
<dbReference type="Proteomes" id="UP000037088">
    <property type="component" value="Unassembled WGS sequence"/>
</dbReference>
<dbReference type="PATRIC" id="fig|1560201.3.peg.3697"/>
<dbReference type="PANTHER" id="PTHR30011">
    <property type="entry name" value="ALKANESULFONATE MONOOXYGENASE-RELATED"/>
    <property type="match status" value="1"/>
</dbReference>
<sequence length="326" mass="36779">MPHLQTQLTYPPDLDSHSAYKRVFRPGRLTFGFIMPLEGYPDSPFPTLQDHQALAKYADDAGFSALWMRDVPFYDPRFGDTGQMLDPMVYLGFLAAQTKRITLGTTGMVLPLRDPIILAKQAASVDQLSGGRLLLGLSSGDRAVEYPAFGADYDNRAERYREAFGLIKTVSETSFPVAETAFYGKLSGNLDLIPKPFKSRIPMIVVGRARQDLSWIAEESDGWIWHLSDFSTLPELLEFWRGGYEDNRFRPYGYATFFDLDANPDAPLRRLMNGITVGRNTLIKLWKEQERQGVNHVALNLKPLTRPAAEVMAEMAEFVLPEFPSE</sequence>
<accession>A0A0L7TG27</accession>
<dbReference type="STRING" id="1560201.NG42_17465"/>
<evidence type="ECO:0000256" key="2">
    <source>
        <dbReference type="ARBA" id="ARBA00022643"/>
    </source>
</evidence>
<keyword evidence="3" id="KW-0560">Oxidoreductase</keyword>
<dbReference type="GO" id="GO:0004497">
    <property type="term" value="F:monooxygenase activity"/>
    <property type="evidence" value="ECO:0007669"/>
    <property type="project" value="UniProtKB-KW"/>
</dbReference>
<evidence type="ECO:0000313" key="9">
    <source>
        <dbReference type="Proteomes" id="UP000037088"/>
    </source>
</evidence>
<organism evidence="7 8">
    <name type="scientific">Winslowiella iniecta</name>
    <dbReference type="NCBI Taxonomy" id="1560201"/>
    <lineage>
        <taxon>Bacteria</taxon>
        <taxon>Pseudomonadati</taxon>
        <taxon>Pseudomonadota</taxon>
        <taxon>Gammaproteobacteria</taxon>
        <taxon>Enterobacterales</taxon>
        <taxon>Erwiniaceae</taxon>
        <taxon>Winslowiella</taxon>
    </lineage>
</organism>
<reference evidence="8 9" key="1">
    <citation type="journal article" date="2015" name="Int. J. Syst. Evol. Microbiol.">
        <title>Erwinia iniecta sp. nov., isolated from Russian wheat aphids (Diuraphis noxia).</title>
        <authorList>
            <person name="Campillo T."/>
            <person name="Luna E."/>
            <person name="Portier P."/>
            <person name="Fischer-Le Saux M."/>
            <person name="Lapitan N."/>
            <person name="Tisserat N.A."/>
            <person name="Leach J.E."/>
        </authorList>
    </citation>
    <scope>NUCLEOTIDE SEQUENCE [LARGE SCALE GENOMIC DNA]</scope>
    <source>
        <strain evidence="6 9">B120</strain>
        <strain evidence="7 8">B149</strain>
    </source>
</reference>
<protein>
    <submittedName>
        <fullName evidence="7">Luciferase</fullName>
    </submittedName>
</protein>
<dbReference type="InterPro" id="IPR036661">
    <property type="entry name" value="Luciferase-like_sf"/>
</dbReference>
<dbReference type="OrthoDB" id="7239898at2"/>
<dbReference type="EMBL" id="JRXE01000027">
    <property type="protein sequence ID" value="KOC88177.1"/>
    <property type="molecule type" value="Genomic_DNA"/>
</dbReference>
<dbReference type="SUPFAM" id="SSF51679">
    <property type="entry name" value="Bacterial luciferase-like"/>
    <property type="match status" value="1"/>
</dbReference>
<evidence type="ECO:0000313" key="6">
    <source>
        <dbReference type="EMBL" id="KOC88177.1"/>
    </source>
</evidence>
<dbReference type="InterPro" id="IPR011251">
    <property type="entry name" value="Luciferase-like_dom"/>
</dbReference>
<dbReference type="AlphaFoldDB" id="A0A0L7TG27"/>
<evidence type="ECO:0000256" key="1">
    <source>
        <dbReference type="ARBA" id="ARBA00022630"/>
    </source>
</evidence>
<dbReference type="Pfam" id="PF00296">
    <property type="entry name" value="Bac_luciferase"/>
    <property type="match status" value="1"/>
</dbReference>
<evidence type="ECO:0000313" key="8">
    <source>
        <dbReference type="Proteomes" id="UP000036851"/>
    </source>
</evidence>
<evidence type="ECO:0000259" key="5">
    <source>
        <dbReference type="Pfam" id="PF00296"/>
    </source>
</evidence>
<keyword evidence="2" id="KW-0288">FMN</keyword>